<dbReference type="RefSeq" id="WP_159749012.1">
    <property type="nucleotide sequence ID" value="NZ_CASSPE010000144.1"/>
</dbReference>
<dbReference type="Proteomes" id="UP000460412">
    <property type="component" value="Unassembled WGS sequence"/>
</dbReference>
<evidence type="ECO:0000313" key="4">
    <source>
        <dbReference type="Proteomes" id="UP000460412"/>
    </source>
</evidence>
<dbReference type="InterPro" id="IPR007060">
    <property type="entry name" value="FtsL/DivIC"/>
</dbReference>
<name>A0A7X3MCQ3_9FIRM</name>
<protein>
    <submittedName>
        <fullName evidence="3">Septum formation initiator family protein</fullName>
    </submittedName>
</protein>
<keyword evidence="4" id="KW-1185">Reference proteome</keyword>
<evidence type="ECO:0000313" key="3">
    <source>
        <dbReference type="EMBL" id="MXP74003.1"/>
    </source>
</evidence>
<dbReference type="AlphaFoldDB" id="A0A7X3MCQ3"/>
<gene>
    <name evidence="3" type="ORF">GN277_00655</name>
</gene>
<feature type="compositionally biased region" description="Basic residues" evidence="2">
    <location>
        <begin position="7"/>
        <end position="20"/>
    </location>
</feature>
<organism evidence="3 4">
    <name type="scientific">Sporofaciens musculi</name>
    <dbReference type="NCBI Taxonomy" id="2681861"/>
    <lineage>
        <taxon>Bacteria</taxon>
        <taxon>Bacillati</taxon>
        <taxon>Bacillota</taxon>
        <taxon>Clostridia</taxon>
        <taxon>Lachnospirales</taxon>
        <taxon>Lachnospiraceae</taxon>
        <taxon>Sporofaciens</taxon>
    </lineage>
</organism>
<evidence type="ECO:0000256" key="2">
    <source>
        <dbReference type="SAM" id="MobiDB-lite"/>
    </source>
</evidence>
<accession>A0A7X3MCQ3</accession>
<reference evidence="3 4" key="1">
    <citation type="submission" date="2019-12" db="EMBL/GenBank/DDBJ databases">
        <title>Sporaefaciens musculi gen. nov., sp. nov., a novel bacterium isolated from the caecum of an obese mouse.</title>
        <authorList>
            <person name="Rasmussen T.S."/>
            <person name="Streidl T."/>
            <person name="Hitch T.C.A."/>
            <person name="Wortmann E."/>
            <person name="Deptula P."/>
            <person name="Hansen M."/>
            <person name="Nielsen D.S."/>
            <person name="Clavel T."/>
            <person name="Vogensen F.K."/>
        </authorList>
    </citation>
    <scope>NUCLEOTIDE SEQUENCE [LARGE SCALE GENOMIC DNA]</scope>
    <source>
        <strain evidence="3 4">WCA-9-b2</strain>
    </source>
</reference>
<evidence type="ECO:0000256" key="1">
    <source>
        <dbReference type="SAM" id="Coils"/>
    </source>
</evidence>
<sequence>MGNTEKKRPKKHRRRRMQRHKRSVLAVSAVVLLLFAVVTANSISLRAKEKEYLGQEQDLEQQIKEEKARAEEIDELREYVGTDQYVEDVARDKLGLVHENEIILKEK</sequence>
<comment type="caution">
    <text evidence="3">The sequence shown here is derived from an EMBL/GenBank/DDBJ whole genome shotgun (WGS) entry which is preliminary data.</text>
</comment>
<proteinExistence type="predicted"/>
<dbReference type="Pfam" id="PF04977">
    <property type="entry name" value="DivIC"/>
    <property type="match status" value="1"/>
</dbReference>
<feature type="region of interest" description="Disordered" evidence="2">
    <location>
        <begin position="1"/>
        <end position="20"/>
    </location>
</feature>
<dbReference type="EMBL" id="WUQX01000001">
    <property type="protein sequence ID" value="MXP74003.1"/>
    <property type="molecule type" value="Genomic_DNA"/>
</dbReference>
<keyword evidence="1" id="KW-0175">Coiled coil</keyword>
<feature type="coiled-coil region" evidence="1">
    <location>
        <begin position="45"/>
        <end position="76"/>
    </location>
</feature>